<gene>
    <name evidence="2" type="ORF">A0H81_06592</name>
</gene>
<evidence type="ECO:0000313" key="2">
    <source>
        <dbReference type="EMBL" id="OBZ73273.1"/>
    </source>
</evidence>
<dbReference type="Proteomes" id="UP000092993">
    <property type="component" value="Unassembled WGS sequence"/>
</dbReference>
<proteinExistence type="predicted"/>
<keyword evidence="3" id="KW-1185">Reference proteome</keyword>
<comment type="caution">
    <text evidence="2">The sequence shown here is derived from an EMBL/GenBank/DDBJ whole genome shotgun (WGS) entry which is preliminary data.</text>
</comment>
<dbReference type="EMBL" id="LUGG01000007">
    <property type="protein sequence ID" value="OBZ73273.1"/>
    <property type="molecule type" value="Genomic_DNA"/>
</dbReference>
<accession>A0A1C7M8M8</accession>
<name>A0A1C7M8M8_GRIFR</name>
<reference evidence="2 3" key="1">
    <citation type="submission" date="2016-03" db="EMBL/GenBank/DDBJ databases">
        <title>Whole genome sequencing of Grifola frondosa 9006-11.</title>
        <authorList>
            <person name="Min B."/>
            <person name="Park H."/>
            <person name="Kim J.-G."/>
            <person name="Cho H."/>
            <person name="Oh Y.-L."/>
            <person name="Kong W.-S."/>
            <person name="Choi I.-G."/>
        </authorList>
    </citation>
    <scope>NUCLEOTIDE SEQUENCE [LARGE SCALE GENOMIC DNA]</scope>
    <source>
        <strain evidence="2 3">9006-11</strain>
    </source>
</reference>
<sequence length="266" mass="27697">MPQRVAGARSSTHPAIATREFAWHWYLGSWENGPNMAQHTVAGPSGTHQPEDTSAGSSAAVTVQPPPISVQSRPSALTIDTTLAPPPVSPPPSIPRPPGIIARMKPKPIPAYKGAKAGELAAKDTPVAPPPPTAMDIDRPDHTTEVTPTQPEPMNVDEPVQPSSPLTPAPTTPEDPASRKRQLSASTSPEREPAKASAALGNVTSLKDLPGGNFGKGQNQGAKKRKTGGTADELTADMAGLGFQAAGPSQDQDAAAVARRESLRRR</sequence>
<organism evidence="2 3">
    <name type="scientific">Grifola frondosa</name>
    <name type="common">Maitake</name>
    <name type="synonym">Polyporus frondosus</name>
    <dbReference type="NCBI Taxonomy" id="5627"/>
    <lineage>
        <taxon>Eukaryota</taxon>
        <taxon>Fungi</taxon>
        <taxon>Dikarya</taxon>
        <taxon>Basidiomycota</taxon>
        <taxon>Agaricomycotina</taxon>
        <taxon>Agaricomycetes</taxon>
        <taxon>Polyporales</taxon>
        <taxon>Grifolaceae</taxon>
        <taxon>Grifola</taxon>
    </lineage>
</organism>
<protein>
    <submittedName>
        <fullName evidence="2">Uncharacterized protein</fullName>
    </submittedName>
</protein>
<feature type="compositionally biased region" description="Polar residues" evidence="1">
    <location>
        <begin position="46"/>
        <end position="61"/>
    </location>
</feature>
<evidence type="ECO:0000256" key="1">
    <source>
        <dbReference type="SAM" id="MobiDB-lite"/>
    </source>
</evidence>
<evidence type="ECO:0000313" key="3">
    <source>
        <dbReference type="Proteomes" id="UP000092993"/>
    </source>
</evidence>
<feature type="region of interest" description="Disordered" evidence="1">
    <location>
        <begin position="35"/>
        <end position="266"/>
    </location>
</feature>
<dbReference type="AlphaFoldDB" id="A0A1C7M8M8"/>
<feature type="compositionally biased region" description="Pro residues" evidence="1">
    <location>
        <begin position="84"/>
        <end position="98"/>
    </location>
</feature>
<feature type="compositionally biased region" description="Polar residues" evidence="1">
    <location>
        <begin position="69"/>
        <end position="81"/>
    </location>
</feature>